<dbReference type="Pfam" id="PF00437">
    <property type="entry name" value="T2SSE"/>
    <property type="match status" value="1"/>
</dbReference>
<dbReference type="RefSeq" id="WP_079590815.1">
    <property type="nucleotide sequence ID" value="NZ_FUYN01000013.1"/>
</dbReference>
<evidence type="ECO:0000313" key="3">
    <source>
        <dbReference type="EMBL" id="SKB74310.1"/>
    </source>
</evidence>
<name>A0A1T5DRX4_9FIRM</name>
<dbReference type="Proteomes" id="UP000243406">
    <property type="component" value="Unassembled WGS sequence"/>
</dbReference>
<dbReference type="SUPFAM" id="SSF52540">
    <property type="entry name" value="P-loop containing nucleoside triphosphate hydrolases"/>
    <property type="match status" value="1"/>
</dbReference>
<evidence type="ECO:0000259" key="2">
    <source>
        <dbReference type="Pfam" id="PF00437"/>
    </source>
</evidence>
<dbReference type="PANTHER" id="PTHR30486">
    <property type="entry name" value="TWITCHING MOTILITY PROTEIN PILT"/>
    <property type="match status" value="1"/>
</dbReference>
<dbReference type="InterPro" id="IPR001482">
    <property type="entry name" value="T2SS/T4SS_dom"/>
</dbReference>
<dbReference type="OrthoDB" id="9782395at2"/>
<feature type="domain" description="Bacterial type II secretion system protein E" evidence="2">
    <location>
        <begin position="240"/>
        <end position="399"/>
    </location>
</feature>
<dbReference type="InterPro" id="IPR050921">
    <property type="entry name" value="T4SS_GSP_E_ATPase"/>
</dbReference>
<comment type="similarity">
    <text evidence="1">Belongs to the GSP E family.</text>
</comment>
<sequence>MEAINKEKVKEILNDKNLPSEAKELIEVLIYSKASTHGNNSRSSAIPDFHNLIARKKIDKINNVSIEDKNISQEISDISLKVGKHLREEYTTAFSNMSNSQSEKQVVAKLIEEYLMQEGLCINGYSVEETVKTIQDEVLDYGQFNELIYERDDIEEIRYNGGNSTIKIVSKGIQYNTDIKIPADKAFIIAERMCRNSKNAKPLRKDNPKTIINLGSNIRVTIITDPIARENNNDKRVVQMTIRKQARKPFSKDFLLKQTINNYGYELFNMFIRHGMSIGGYGETDCGKTGTMRSMLHNCLPDDLRGITIAEVDEFNLQKTDEYGNVINNILMWEINPELMDFQEAIRTTLTMTPRLIVLQEMKGAEIIDVFDAAITGHQVVVLFHNESLETLGDRCLDMYKQKGSDISDHIILGKIPHAMPIVYKMAQLGDGSRKIVEIAEVLNYKKETGLLETNILLKYHIDKNYYIEQDGKKIFKVEGHYEAPNFISEKTIEKMKMKKLTDQELAYVKNLREQMLEESEKQSA</sequence>
<proteinExistence type="inferred from homology"/>
<dbReference type="GO" id="GO:0016887">
    <property type="term" value="F:ATP hydrolysis activity"/>
    <property type="evidence" value="ECO:0007669"/>
    <property type="project" value="InterPro"/>
</dbReference>
<evidence type="ECO:0000313" key="4">
    <source>
        <dbReference type="Proteomes" id="UP000243406"/>
    </source>
</evidence>
<keyword evidence="4" id="KW-1185">Reference proteome</keyword>
<dbReference type="PANTHER" id="PTHR30486:SF6">
    <property type="entry name" value="TYPE IV PILUS RETRACTATION ATPASE PILT"/>
    <property type="match status" value="1"/>
</dbReference>
<dbReference type="InterPro" id="IPR027417">
    <property type="entry name" value="P-loop_NTPase"/>
</dbReference>
<dbReference type="EMBL" id="FUYN01000013">
    <property type="protein sequence ID" value="SKB74310.1"/>
    <property type="molecule type" value="Genomic_DNA"/>
</dbReference>
<dbReference type="Gene3D" id="3.40.50.300">
    <property type="entry name" value="P-loop containing nucleotide triphosphate hydrolases"/>
    <property type="match status" value="1"/>
</dbReference>
<dbReference type="AlphaFoldDB" id="A0A1T5DRX4"/>
<gene>
    <name evidence="3" type="ORF">SAMN02745120_0120</name>
</gene>
<accession>A0A1T5DRX4</accession>
<organism evidence="3 4">
    <name type="scientific">Acetoanaerobium noterae</name>
    <dbReference type="NCBI Taxonomy" id="745369"/>
    <lineage>
        <taxon>Bacteria</taxon>
        <taxon>Bacillati</taxon>
        <taxon>Bacillota</taxon>
        <taxon>Clostridia</taxon>
        <taxon>Peptostreptococcales</taxon>
        <taxon>Filifactoraceae</taxon>
        <taxon>Acetoanaerobium</taxon>
    </lineage>
</organism>
<protein>
    <submittedName>
        <fullName evidence="3">Pilus assembly protein, ATPase of CpaF family</fullName>
    </submittedName>
</protein>
<dbReference type="Gene3D" id="3.30.450.380">
    <property type="match status" value="1"/>
</dbReference>
<evidence type="ECO:0000256" key="1">
    <source>
        <dbReference type="ARBA" id="ARBA00006611"/>
    </source>
</evidence>
<reference evidence="4" key="1">
    <citation type="submission" date="2017-02" db="EMBL/GenBank/DDBJ databases">
        <authorList>
            <person name="Varghese N."/>
            <person name="Submissions S."/>
        </authorList>
    </citation>
    <scope>NUCLEOTIDE SEQUENCE [LARGE SCALE GENOMIC DNA]</scope>
    <source>
        <strain evidence="4">ATCC 35199</strain>
    </source>
</reference>